<sequence length="67" mass="7790">MNIGDKVVLEDDEQAPGDWTGLVCTVIAEPMNLDREEFVRVKPDTDRPDEYGQEWFFWPTSLMNKVD</sequence>
<gene>
    <name evidence="1" type="ORF">SEA_MILDRED21_241</name>
</gene>
<keyword evidence="2" id="KW-1185">Reference proteome</keyword>
<organism evidence="1 2">
    <name type="scientific">Streptomyces phage Mildred21</name>
    <dbReference type="NCBI Taxonomy" id="2023959"/>
    <lineage>
        <taxon>Viruses</taxon>
        <taxon>Duplodnaviria</taxon>
        <taxon>Heunggongvirae</taxon>
        <taxon>Uroviricota</taxon>
        <taxon>Caudoviricetes</taxon>
        <taxon>Stanwilliamsviridae</taxon>
        <taxon>Boydwoodruffvirinae</taxon>
        <taxon>Samistivirus</taxon>
        <taxon>Samistivirus mildred21</taxon>
    </lineage>
</organism>
<dbReference type="Proteomes" id="UP000223009">
    <property type="component" value="Segment"/>
</dbReference>
<evidence type="ECO:0000313" key="1">
    <source>
        <dbReference type="EMBL" id="ASR75599.1"/>
    </source>
</evidence>
<evidence type="ECO:0000313" key="2">
    <source>
        <dbReference type="Proteomes" id="UP000223009"/>
    </source>
</evidence>
<name>A0A222YWM0_9CAUD</name>
<accession>A0A222YWM0</accession>
<dbReference type="EMBL" id="MF155946">
    <property type="protein sequence ID" value="ASR75599.1"/>
    <property type="molecule type" value="Genomic_DNA"/>
</dbReference>
<protein>
    <submittedName>
        <fullName evidence="1">Uncharacterized protein</fullName>
    </submittedName>
</protein>
<proteinExistence type="predicted"/>
<reference evidence="1 2" key="1">
    <citation type="submission" date="2017-05" db="EMBL/GenBank/DDBJ databases">
        <authorList>
            <person name="Chapman J."/>
            <person name="Chang C."/>
            <person name="Suresh T."/>
            <person name="Shishido T.C."/>
            <person name="Bindert I."/>
            <person name="Shaffer C.D."/>
            <person name="Weston-Hafer K.A."/>
            <person name="Russell D.A."/>
            <person name="Pope W.H."/>
            <person name="Jacobs-Sera D."/>
            <person name="Hendrix R.W."/>
            <person name="Hatfull G.F."/>
        </authorList>
    </citation>
    <scope>NUCLEOTIDE SEQUENCE [LARGE SCALE GENOMIC DNA]</scope>
</reference>